<accession>A0A6J4REC4</accession>
<dbReference type="Pfam" id="PF05685">
    <property type="entry name" value="Uma2"/>
    <property type="match status" value="1"/>
</dbReference>
<dbReference type="InterPro" id="IPR011335">
    <property type="entry name" value="Restrct_endonuc-II-like"/>
</dbReference>
<organism evidence="2">
    <name type="scientific">uncultured Solirubrobacteraceae bacterium</name>
    <dbReference type="NCBI Taxonomy" id="1162706"/>
    <lineage>
        <taxon>Bacteria</taxon>
        <taxon>Bacillati</taxon>
        <taxon>Actinomycetota</taxon>
        <taxon>Thermoleophilia</taxon>
        <taxon>Solirubrobacterales</taxon>
        <taxon>Solirubrobacteraceae</taxon>
        <taxon>environmental samples</taxon>
    </lineage>
</organism>
<dbReference type="SUPFAM" id="SSF52980">
    <property type="entry name" value="Restriction endonuclease-like"/>
    <property type="match status" value="1"/>
</dbReference>
<proteinExistence type="predicted"/>
<dbReference type="PANTHER" id="PTHR34107:SF4">
    <property type="entry name" value="SLL1222 PROTEIN"/>
    <property type="match status" value="1"/>
</dbReference>
<feature type="domain" description="Putative restriction endonuclease" evidence="1">
    <location>
        <begin position="15"/>
        <end position="186"/>
    </location>
</feature>
<evidence type="ECO:0000313" key="2">
    <source>
        <dbReference type="EMBL" id="CAA9470472.1"/>
    </source>
</evidence>
<dbReference type="EMBL" id="CADCVR010000001">
    <property type="protein sequence ID" value="CAA9470472.1"/>
    <property type="molecule type" value="Genomic_DNA"/>
</dbReference>
<evidence type="ECO:0000259" key="1">
    <source>
        <dbReference type="Pfam" id="PF05685"/>
    </source>
</evidence>
<dbReference type="CDD" id="cd06260">
    <property type="entry name" value="DUF820-like"/>
    <property type="match status" value="1"/>
</dbReference>
<dbReference type="AlphaFoldDB" id="A0A6J4REC4"/>
<dbReference type="PANTHER" id="PTHR34107">
    <property type="entry name" value="SLL0198 PROTEIN-RELATED"/>
    <property type="match status" value="1"/>
</dbReference>
<protein>
    <recommendedName>
        <fullName evidence="1">Putative restriction endonuclease domain-containing protein</fullName>
    </recommendedName>
</protein>
<gene>
    <name evidence="2" type="ORF">AVDCRST_MAG53-1243</name>
</gene>
<dbReference type="Gene3D" id="3.90.1570.10">
    <property type="entry name" value="tt1808, chain A"/>
    <property type="match status" value="1"/>
</dbReference>
<dbReference type="InterPro" id="IPR012296">
    <property type="entry name" value="Nuclease_put_TT1808"/>
</dbReference>
<name>A0A6J4REC4_9ACTN</name>
<sequence>MSSVSGLATPQRMTVEQYMALPEAEVGHRELVEGELVVSFPTFAHEQAVLNLASEIRAWCRQAAGRGTVSLTIDTVAGPASMLAPDVQWWGPERELPDPHTRPFPLGDLVVEVRSPSTWAVDVGRKRRIYEREGVRELWFVDPLSRTVLVFARSSAGTDEFDAARDLGPAEELSSPLLPGFAVAVAAVFD</sequence>
<dbReference type="InterPro" id="IPR008538">
    <property type="entry name" value="Uma2"/>
</dbReference>
<reference evidence="2" key="1">
    <citation type="submission" date="2020-02" db="EMBL/GenBank/DDBJ databases">
        <authorList>
            <person name="Meier V. D."/>
        </authorList>
    </citation>
    <scope>NUCLEOTIDE SEQUENCE</scope>
    <source>
        <strain evidence="2">AVDCRST_MAG53</strain>
    </source>
</reference>